<dbReference type="PANTHER" id="PTHR34846">
    <property type="entry name" value="4-CARBOXYMUCONOLACTONE DECARBOXYLASE FAMILY PROTEIN (AFU_ORTHOLOGUE AFUA_6G11590)"/>
    <property type="match status" value="1"/>
</dbReference>
<reference evidence="3" key="1">
    <citation type="journal article" date="2019" name="Int. J. Syst. Evol. Microbiol.">
        <title>The Global Catalogue of Microorganisms (GCM) 10K type strain sequencing project: providing services to taxonomists for standard genome sequencing and annotation.</title>
        <authorList>
            <consortium name="The Broad Institute Genomics Platform"/>
            <consortium name="The Broad Institute Genome Sequencing Center for Infectious Disease"/>
            <person name="Wu L."/>
            <person name="Ma J."/>
        </authorList>
    </citation>
    <scope>NUCLEOTIDE SEQUENCE [LARGE SCALE GENOMIC DNA]</scope>
    <source>
        <strain evidence="3">JCM 3369</strain>
    </source>
</reference>
<dbReference type="EMBL" id="JBHSXS010000016">
    <property type="protein sequence ID" value="MFC6883033.1"/>
    <property type="molecule type" value="Genomic_DNA"/>
</dbReference>
<dbReference type="InterPro" id="IPR029032">
    <property type="entry name" value="AhpD-like"/>
</dbReference>
<gene>
    <name evidence="2" type="ORF">ACFQKB_24985</name>
</gene>
<feature type="domain" description="Carboxymuconolactone decarboxylase-like" evidence="1">
    <location>
        <begin position="45"/>
        <end position="128"/>
    </location>
</feature>
<organism evidence="2 3">
    <name type="scientific">Actinomadura yumaensis</name>
    <dbReference type="NCBI Taxonomy" id="111807"/>
    <lineage>
        <taxon>Bacteria</taxon>
        <taxon>Bacillati</taxon>
        <taxon>Actinomycetota</taxon>
        <taxon>Actinomycetes</taxon>
        <taxon>Streptosporangiales</taxon>
        <taxon>Thermomonosporaceae</taxon>
        <taxon>Actinomadura</taxon>
    </lineage>
</organism>
<keyword evidence="3" id="KW-1185">Reference proteome</keyword>
<evidence type="ECO:0000259" key="1">
    <source>
        <dbReference type="Pfam" id="PF02627"/>
    </source>
</evidence>
<dbReference type="Gene3D" id="1.20.1290.10">
    <property type="entry name" value="AhpD-like"/>
    <property type="match status" value="1"/>
</dbReference>
<evidence type="ECO:0000313" key="3">
    <source>
        <dbReference type="Proteomes" id="UP001596380"/>
    </source>
</evidence>
<dbReference type="Pfam" id="PF02627">
    <property type="entry name" value="CMD"/>
    <property type="match status" value="1"/>
</dbReference>
<proteinExistence type="predicted"/>
<comment type="caution">
    <text evidence="2">The sequence shown here is derived from an EMBL/GenBank/DDBJ whole genome shotgun (WGS) entry which is preliminary data.</text>
</comment>
<evidence type="ECO:0000313" key="2">
    <source>
        <dbReference type="EMBL" id="MFC6883033.1"/>
    </source>
</evidence>
<accession>A0ABW2CPL9</accession>
<dbReference type="PANTHER" id="PTHR34846:SF5">
    <property type="entry name" value="CARBOXYMUCONOLACTONE DECARBOXYLASE-LIKE DOMAIN-CONTAINING PROTEIN"/>
    <property type="match status" value="1"/>
</dbReference>
<dbReference type="RefSeq" id="WP_160819171.1">
    <property type="nucleotide sequence ID" value="NZ_JBHSXS010000016.1"/>
</dbReference>
<dbReference type="SUPFAM" id="SSF69118">
    <property type="entry name" value="AhpD-like"/>
    <property type="match status" value="1"/>
</dbReference>
<name>A0ABW2CPL9_9ACTN</name>
<dbReference type="Proteomes" id="UP001596380">
    <property type="component" value="Unassembled WGS sequence"/>
</dbReference>
<dbReference type="InterPro" id="IPR003779">
    <property type="entry name" value="CMD-like"/>
</dbReference>
<sequence>MPADTPDARTPRVAPLPEAEWDETLKAVAATTGPLNIFTTFGRHPDLFQSWIGFGSMLLMKGTLDGRVRELAILRTAHHRSCAYEWKHHHRLGLDAGLTEVEIAALRLDLADHSWDERDRAVLAAADELHARGTLSDAVWEALAARFGERELIELVFLVGHYHMVAFALNALRVQPEDD</sequence>
<protein>
    <submittedName>
        <fullName evidence="2">Carboxymuconolactone decarboxylase family protein</fullName>
    </submittedName>
</protein>